<keyword evidence="4" id="KW-0560">Oxidoreductase</keyword>
<dbReference type="PANTHER" id="PTHR43557">
    <property type="entry name" value="APOPTOSIS-INDUCING FACTOR 1"/>
    <property type="match status" value="1"/>
</dbReference>
<evidence type="ECO:0000259" key="5">
    <source>
        <dbReference type="Pfam" id="PF07992"/>
    </source>
</evidence>
<dbReference type="Gene3D" id="3.30.390.30">
    <property type="match status" value="1"/>
</dbReference>
<dbReference type="PANTHER" id="PTHR43557:SF2">
    <property type="entry name" value="RIESKE DOMAIN-CONTAINING PROTEIN-RELATED"/>
    <property type="match status" value="1"/>
</dbReference>
<dbReference type="Proteomes" id="UP000253508">
    <property type="component" value="Unassembled WGS sequence"/>
</dbReference>
<feature type="domain" description="FAD/NAD(P)-binding" evidence="5">
    <location>
        <begin position="6"/>
        <end position="302"/>
    </location>
</feature>
<keyword evidence="2" id="KW-0285">Flavoprotein</keyword>
<dbReference type="Gene3D" id="3.50.50.60">
    <property type="entry name" value="FAD/NAD(P)-binding domain"/>
    <property type="match status" value="2"/>
</dbReference>
<dbReference type="OrthoDB" id="1145at2"/>
<keyword evidence="3" id="KW-0274">FAD</keyword>
<dbReference type="GO" id="GO:0016651">
    <property type="term" value="F:oxidoreductase activity, acting on NAD(P)H"/>
    <property type="evidence" value="ECO:0007669"/>
    <property type="project" value="TreeGrafter"/>
</dbReference>
<dbReference type="InterPro" id="IPR023753">
    <property type="entry name" value="FAD/NAD-binding_dom"/>
</dbReference>
<dbReference type="PRINTS" id="PR00411">
    <property type="entry name" value="PNDRDTASEI"/>
</dbReference>
<dbReference type="RefSeq" id="WP_114116508.1">
    <property type="nucleotide sequence ID" value="NZ_BMHU01000001.1"/>
</dbReference>
<evidence type="ECO:0000259" key="6">
    <source>
        <dbReference type="Pfam" id="PF14759"/>
    </source>
</evidence>
<organism evidence="7 8">
    <name type="scientific">Microbacterium sorbitolivorans</name>
    <dbReference type="NCBI Taxonomy" id="1867410"/>
    <lineage>
        <taxon>Bacteria</taxon>
        <taxon>Bacillati</taxon>
        <taxon>Actinomycetota</taxon>
        <taxon>Actinomycetes</taxon>
        <taxon>Micrococcales</taxon>
        <taxon>Microbacteriaceae</taxon>
        <taxon>Microbacterium</taxon>
    </lineage>
</organism>
<dbReference type="SUPFAM" id="SSF55424">
    <property type="entry name" value="FAD/NAD-linked reductases, dimerisation (C-terminal) domain"/>
    <property type="match status" value="1"/>
</dbReference>
<evidence type="ECO:0000256" key="4">
    <source>
        <dbReference type="ARBA" id="ARBA00023002"/>
    </source>
</evidence>
<evidence type="ECO:0000256" key="1">
    <source>
        <dbReference type="ARBA" id="ARBA00001974"/>
    </source>
</evidence>
<keyword evidence="8" id="KW-1185">Reference proteome</keyword>
<proteinExistence type="predicted"/>
<dbReference type="EMBL" id="QORO01000001">
    <property type="protein sequence ID" value="RCK61402.1"/>
    <property type="molecule type" value="Genomic_DNA"/>
</dbReference>
<comment type="caution">
    <text evidence="7">The sequence shown here is derived from an EMBL/GenBank/DDBJ whole genome shotgun (WGS) entry which is preliminary data.</text>
</comment>
<sequence length="408" mass="43437">MSTPENVVIIGGGLAGAKTAEALREREYAGAVTLVAAEEQLPYERPPLSKDYLAGKAPFDDAAVHTAEWYTDNRVDLRLGVRATGIDAADHRVTLDDGTALPYDKLVLATGSAVRRLPLDGADAENVHYLRTVEDSDAIRASFGDGKRLVIIGGGWIGLEVASSARAAGTTVTVLEGSSLTLLRVLGDEVARVFAGLHRSNGVDLRTEAKVSGIVTDGGRATGVRLEGGETIPADAIVIGIGVSPVTEIAEAAGLAVDNGVLVDASLRTSDPDVYAVGDIANHDHPVLGHRIRVERWATALNQPAVAAAALLGDDVEYTELPYFFTDQYDLGCEYIGHANGAESEVVIRGDLESREFVAFWLDEHAHIQAAMNVNVWDVIDEIKPLIAERRVVDPKRLADPAVPFARL</sequence>
<name>A0A367Y8M9_9MICO</name>
<gene>
    <name evidence="7" type="ORF">DTO57_01780</name>
</gene>
<evidence type="ECO:0000256" key="3">
    <source>
        <dbReference type="ARBA" id="ARBA00022827"/>
    </source>
</evidence>
<evidence type="ECO:0000256" key="2">
    <source>
        <dbReference type="ARBA" id="ARBA00022630"/>
    </source>
</evidence>
<accession>A0A367Y8M9</accession>
<feature type="domain" description="Reductase C-terminal" evidence="6">
    <location>
        <begin position="323"/>
        <end position="406"/>
    </location>
</feature>
<dbReference type="InterPro" id="IPR050446">
    <property type="entry name" value="FAD-oxidoreductase/Apoptosis"/>
</dbReference>
<dbReference type="PRINTS" id="PR00368">
    <property type="entry name" value="FADPNR"/>
</dbReference>
<dbReference type="InterPro" id="IPR028202">
    <property type="entry name" value="Reductase_C"/>
</dbReference>
<dbReference type="GO" id="GO:0005737">
    <property type="term" value="C:cytoplasm"/>
    <property type="evidence" value="ECO:0007669"/>
    <property type="project" value="TreeGrafter"/>
</dbReference>
<protein>
    <submittedName>
        <fullName evidence="7">NAD(P)/FAD-dependent oxidoreductase</fullName>
    </submittedName>
</protein>
<dbReference type="InterPro" id="IPR036188">
    <property type="entry name" value="FAD/NAD-bd_sf"/>
</dbReference>
<dbReference type="AlphaFoldDB" id="A0A367Y8M9"/>
<comment type="cofactor">
    <cofactor evidence="1">
        <name>FAD</name>
        <dbReference type="ChEBI" id="CHEBI:57692"/>
    </cofactor>
</comment>
<evidence type="ECO:0000313" key="8">
    <source>
        <dbReference type="Proteomes" id="UP000253508"/>
    </source>
</evidence>
<dbReference type="Pfam" id="PF14759">
    <property type="entry name" value="Reductase_C"/>
    <property type="match status" value="1"/>
</dbReference>
<dbReference type="SUPFAM" id="SSF51905">
    <property type="entry name" value="FAD/NAD(P)-binding domain"/>
    <property type="match status" value="1"/>
</dbReference>
<evidence type="ECO:0000313" key="7">
    <source>
        <dbReference type="EMBL" id="RCK61402.1"/>
    </source>
</evidence>
<dbReference type="Pfam" id="PF07992">
    <property type="entry name" value="Pyr_redox_2"/>
    <property type="match status" value="1"/>
</dbReference>
<dbReference type="InterPro" id="IPR016156">
    <property type="entry name" value="FAD/NAD-linked_Rdtase_dimer_sf"/>
</dbReference>
<reference evidence="7 8" key="1">
    <citation type="submission" date="2018-07" db="EMBL/GenBank/DDBJ databases">
        <title>Microbacterium endoborsara sp. nov., a novel actinobacterium isolated from Borszczowia aralocaspica.</title>
        <authorList>
            <person name="An D."/>
        </authorList>
    </citation>
    <scope>NUCLEOTIDE SEQUENCE [LARGE SCALE GENOMIC DNA]</scope>
    <source>
        <strain evidence="7 8">C1.15228</strain>
    </source>
</reference>